<sequence>MISTTWTTAASDLLVRGGVDVRERGPVMAASAAPIQGTGLPLAACTGGAVATGLIGSTAGRRRTSLRIVERFLAPTYLPQNDNTTLGLPAPGRSLS</sequence>
<proteinExistence type="predicted"/>
<dbReference type="AlphaFoldDB" id="A0A5S5D1Q7"/>
<name>A0A5S5D1Q7_9ACTN</name>
<protein>
    <submittedName>
        <fullName evidence="1">Uncharacterized protein</fullName>
    </submittedName>
</protein>
<evidence type="ECO:0000313" key="2">
    <source>
        <dbReference type="Proteomes" id="UP000322499"/>
    </source>
</evidence>
<accession>A0A5S5D1Q7</accession>
<reference evidence="1 2" key="1">
    <citation type="submission" date="2019-07" db="EMBL/GenBank/DDBJ databases">
        <title>Genomic Encyclopedia of Archaeal and Bacterial Type Strains, Phase II (KMG-II): from individual species to whole genera.</title>
        <authorList>
            <person name="Goeker M."/>
        </authorList>
    </citation>
    <scope>NUCLEOTIDE SEQUENCE [LARGE SCALE GENOMIC DNA]</scope>
    <source>
        <strain evidence="1 2">DSM 46842</strain>
    </source>
</reference>
<dbReference type="EMBL" id="VNHW01000002">
    <property type="protein sequence ID" value="TYP89950.1"/>
    <property type="molecule type" value="Genomic_DNA"/>
</dbReference>
<keyword evidence="2" id="KW-1185">Reference proteome</keyword>
<dbReference type="RefSeq" id="WP_166531987.1">
    <property type="nucleotide sequence ID" value="NZ_VNHW01000002.1"/>
</dbReference>
<organism evidence="1 2">
    <name type="scientific">Blastococcus xanthinilyticus</name>
    <dbReference type="NCBI Taxonomy" id="1564164"/>
    <lineage>
        <taxon>Bacteria</taxon>
        <taxon>Bacillati</taxon>
        <taxon>Actinomycetota</taxon>
        <taxon>Actinomycetes</taxon>
        <taxon>Geodermatophilales</taxon>
        <taxon>Geodermatophilaceae</taxon>
        <taxon>Blastococcus</taxon>
    </lineage>
</organism>
<gene>
    <name evidence="1" type="ORF">BD833_102427</name>
</gene>
<comment type="caution">
    <text evidence="1">The sequence shown here is derived from an EMBL/GenBank/DDBJ whole genome shotgun (WGS) entry which is preliminary data.</text>
</comment>
<evidence type="ECO:0000313" key="1">
    <source>
        <dbReference type="EMBL" id="TYP89950.1"/>
    </source>
</evidence>
<dbReference type="Proteomes" id="UP000322499">
    <property type="component" value="Unassembled WGS sequence"/>
</dbReference>